<reference evidence="1" key="1">
    <citation type="journal article" date="2020" name="Nature">
        <title>Giant virus diversity and host interactions through global metagenomics.</title>
        <authorList>
            <person name="Schulz F."/>
            <person name="Roux S."/>
            <person name="Paez-Espino D."/>
            <person name="Jungbluth S."/>
            <person name="Walsh D.A."/>
            <person name="Denef V.J."/>
            <person name="McMahon K.D."/>
            <person name="Konstantinidis K.T."/>
            <person name="Eloe-Fadrosh E.A."/>
            <person name="Kyrpides N.C."/>
            <person name="Woyke T."/>
        </authorList>
    </citation>
    <scope>NUCLEOTIDE SEQUENCE</scope>
    <source>
        <strain evidence="1">GVMAG-M-3300027708-39</strain>
    </source>
</reference>
<sequence>MKNANDAKKLPKDFNWKTYVKLNKDLRNLKNKKEAIKHYIDFGINEKRKYKINLPIDFNWKYYIKVNDDLKEITSKQDAINHYTNFGFYENRDYKEEEECEILYDLLVSEKISKNDTLFFILSEFIRKNIKNSKNFIKPNNTTTNTKTTTTNTKTTTTNTKTKTNEEIYLDSPCNVIYNIVDNIIDNIIDKIVDKYTDDERCNHREDNLLSNTYNSLLLMQQQQELIFLDYKLSEISNIYEDFIVIFDLPDHFYGGTKFFINSIIEKYKNIQNFLILYATKNNTIKVNINNKYFLNSEYNETSIKNILQKIQNKIKKIFINHTYGFSEDLINFLFNLKKKISIITHDHYLFNNKTQLMYYEINECIYKNKNIKYDFRLFENIITQNTQNLYLFKTTPNLKNIVVTELPDLKCSDETITTDNKHTIIGIIGYISNIKGSEFIKFLIKIFKDTDVKIVIFGKMTGSNYKHCYPYNSINELNDLLKLYKPNMLVECSLWPETYSYTLSLSMLTDLPILILKKHFSSVIENRAENYKKKFYFDNIDEFLILIDNNKQNYFKTIKPVIYYNKFWDDYFESEPYAYGNFIKNNINKIQEVNNKNVILITSKIYVSTTQFSYSKTRSVYSFEERFKQTLKTIASLKKKIPDYFIVLFDNSTFTKEEKNILDKSVDCFINITNNETLNYYTNKCKYKYLSELFQQINSYHYFFKFIDHTKIKNFFKITGRYYMNNDFKYNNYNNNLNIFKKNITVKERDYYYTSFFKISNNFLPEYFLKLIDIYENKGDYFNLDLEVIYGKCFLENMKLVDKLGVTQLISCWSEKSKI</sequence>
<accession>A0A6C0JHV5</accession>
<dbReference type="AlphaFoldDB" id="A0A6C0JHV5"/>
<protein>
    <recommendedName>
        <fullName evidence="2">Glycosyl transferase family 1 domain-containing protein</fullName>
    </recommendedName>
</protein>
<evidence type="ECO:0008006" key="2">
    <source>
        <dbReference type="Google" id="ProtNLM"/>
    </source>
</evidence>
<proteinExistence type="predicted"/>
<evidence type="ECO:0000313" key="1">
    <source>
        <dbReference type="EMBL" id="QHU04400.1"/>
    </source>
</evidence>
<name>A0A6C0JHV5_9ZZZZ</name>
<organism evidence="1">
    <name type="scientific">viral metagenome</name>
    <dbReference type="NCBI Taxonomy" id="1070528"/>
    <lineage>
        <taxon>unclassified sequences</taxon>
        <taxon>metagenomes</taxon>
        <taxon>organismal metagenomes</taxon>
    </lineage>
</organism>
<dbReference type="EMBL" id="MN740397">
    <property type="protein sequence ID" value="QHU04400.1"/>
    <property type="molecule type" value="Genomic_DNA"/>
</dbReference>